<dbReference type="InterPro" id="IPR036291">
    <property type="entry name" value="NAD(P)-bd_dom_sf"/>
</dbReference>
<comment type="caution">
    <text evidence="10">The sequence shown here is derived from an EMBL/GenBank/DDBJ whole genome shotgun (WGS) entry which is preliminary data.</text>
</comment>
<accession>A0A074LPU1</accession>
<dbReference type="InterPro" id="IPR013328">
    <property type="entry name" value="6PGD_dom2"/>
</dbReference>
<dbReference type="PANTHER" id="PTHR30524">
    <property type="entry name" value="MANNITOL-1-PHOSPHATE 5-DEHYDROGENASE"/>
    <property type="match status" value="1"/>
</dbReference>
<evidence type="ECO:0000256" key="3">
    <source>
        <dbReference type="ARBA" id="ARBA00016219"/>
    </source>
</evidence>
<evidence type="ECO:0000313" key="10">
    <source>
        <dbReference type="EMBL" id="KEO84126.1"/>
    </source>
</evidence>
<dbReference type="EC" id="1.1.1.17" evidence="2 7"/>
<reference evidence="10 11" key="1">
    <citation type="journal article" date="2013" name="Int. J. Syst. Evol. Microbiol.">
        <title>Tumebacillus flagellatus sp. nov., an alpha-amylase/pullulanase-producing bacterium isolated from cassava wastewater.</title>
        <authorList>
            <person name="Wang Q."/>
            <person name="Xie N."/>
            <person name="Qin Y."/>
            <person name="Shen N."/>
            <person name="Zhu J."/>
            <person name="Mi H."/>
            <person name="Huang R."/>
        </authorList>
    </citation>
    <scope>NUCLEOTIDE SEQUENCE [LARGE SCALE GENOMIC DNA]</scope>
    <source>
        <strain evidence="10 11">GST4</strain>
    </source>
</reference>
<dbReference type="AlphaFoldDB" id="A0A074LPU1"/>
<keyword evidence="11" id="KW-1185">Reference proteome</keyword>
<dbReference type="InterPro" id="IPR023027">
    <property type="entry name" value="Mannitol_DH_CS"/>
</dbReference>
<dbReference type="NCBIfam" id="NF002652">
    <property type="entry name" value="PRK02318.2-5"/>
    <property type="match status" value="1"/>
</dbReference>
<gene>
    <name evidence="7" type="primary">mtlD</name>
    <name evidence="10" type="ORF">EL26_06585</name>
</gene>
<evidence type="ECO:0000259" key="8">
    <source>
        <dbReference type="Pfam" id="PF01232"/>
    </source>
</evidence>
<evidence type="ECO:0000256" key="5">
    <source>
        <dbReference type="ARBA" id="ARBA00023027"/>
    </source>
</evidence>
<dbReference type="OrthoDB" id="271711at2"/>
<dbReference type="PROSITE" id="PS00974">
    <property type="entry name" value="MANNITOL_DHGENASE"/>
    <property type="match status" value="1"/>
</dbReference>
<dbReference type="HAMAP" id="MF_00196">
    <property type="entry name" value="Mannitol_dehydrog"/>
    <property type="match status" value="1"/>
</dbReference>
<organism evidence="10 11">
    <name type="scientific">Tumebacillus flagellatus</name>
    <dbReference type="NCBI Taxonomy" id="1157490"/>
    <lineage>
        <taxon>Bacteria</taxon>
        <taxon>Bacillati</taxon>
        <taxon>Bacillota</taxon>
        <taxon>Bacilli</taxon>
        <taxon>Bacillales</taxon>
        <taxon>Alicyclobacillaceae</taxon>
        <taxon>Tumebacillus</taxon>
    </lineage>
</organism>
<dbReference type="InterPro" id="IPR013131">
    <property type="entry name" value="Mannitol_DH_N"/>
</dbReference>
<dbReference type="PRINTS" id="PR00084">
    <property type="entry name" value="MTLDHDRGNASE"/>
</dbReference>
<dbReference type="SUPFAM" id="SSF48179">
    <property type="entry name" value="6-phosphogluconate dehydrogenase C-terminal domain-like"/>
    <property type="match status" value="1"/>
</dbReference>
<dbReference type="eggNOG" id="COG0246">
    <property type="taxonomic scope" value="Bacteria"/>
</dbReference>
<evidence type="ECO:0000256" key="6">
    <source>
        <dbReference type="ARBA" id="ARBA00048615"/>
    </source>
</evidence>
<evidence type="ECO:0000256" key="1">
    <source>
        <dbReference type="ARBA" id="ARBA00006541"/>
    </source>
</evidence>
<evidence type="ECO:0000256" key="7">
    <source>
        <dbReference type="HAMAP-Rule" id="MF_00196"/>
    </source>
</evidence>
<dbReference type="Pfam" id="PF08125">
    <property type="entry name" value="Mannitol_dh_C"/>
    <property type="match status" value="1"/>
</dbReference>
<evidence type="ECO:0000256" key="2">
    <source>
        <dbReference type="ARBA" id="ARBA00012939"/>
    </source>
</evidence>
<dbReference type="Gene3D" id="1.10.1040.10">
    <property type="entry name" value="N-(1-d-carboxylethyl)-l-norvaline Dehydrogenase, domain 2"/>
    <property type="match status" value="1"/>
</dbReference>
<dbReference type="InterPro" id="IPR023028">
    <property type="entry name" value="Mannitol_1_phos_5_DH"/>
</dbReference>
<dbReference type="PANTHER" id="PTHR30524:SF0">
    <property type="entry name" value="ALTRONATE OXIDOREDUCTASE-RELATED"/>
    <property type="match status" value="1"/>
</dbReference>
<dbReference type="GO" id="GO:0019592">
    <property type="term" value="P:mannitol catabolic process"/>
    <property type="evidence" value="ECO:0007669"/>
    <property type="project" value="TreeGrafter"/>
</dbReference>
<comment type="similarity">
    <text evidence="1 7">Belongs to the mannitol dehydrogenase family.</text>
</comment>
<dbReference type="EMBL" id="JMIR01000006">
    <property type="protein sequence ID" value="KEO84126.1"/>
    <property type="molecule type" value="Genomic_DNA"/>
</dbReference>
<sequence>MKVVHYGAGNIGRGFIGQVLSQAGYEVVFVDVSETLVNQLQERGEYTVSYASDTPETFHIRNVTAINGNDHESVIEAIASADLVTTAIGVNILKHIAPVIAQGLERRLQENPQRLHVIACENAIGGSAQLKAHVYSHLSDDVKKLADTYIAFPNAAVDRIVPIQQNEDPLHVVVEPYHEWIVDKSMMFDDFQPVEGILLVDDLEPYIERKLFTVNTGHCVAAYLGYLQGLETIQDVMKNTDLAAQVESVMKETGAVLIAKYGFNSDEHSAYIRKILGRFRNPHLTDEVVRVGRSPIRKISPNDRLIKPAAEAQERGLSANYLAKGVAAALRFDYPEDPEAVELQTSLREKGLTETLTAYTGLQADHPVHQAIVAQYEQLHTASR</sequence>
<keyword evidence="5 7" id="KW-0520">NAD</keyword>
<comment type="catalytic activity">
    <reaction evidence="6 7">
        <text>D-mannitol 1-phosphate + NAD(+) = beta-D-fructose 6-phosphate + NADH + H(+)</text>
        <dbReference type="Rhea" id="RHEA:19661"/>
        <dbReference type="ChEBI" id="CHEBI:15378"/>
        <dbReference type="ChEBI" id="CHEBI:57540"/>
        <dbReference type="ChEBI" id="CHEBI:57634"/>
        <dbReference type="ChEBI" id="CHEBI:57945"/>
        <dbReference type="ChEBI" id="CHEBI:61381"/>
        <dbReference type="EC" id="1.1.1.17"/>
    </reaction>
</comment>
<comment type="caution">
    <text evidence="7">Lacks conserved residue(s) required for the propagation of feature annotation.</text>
</comment>
<dbReference type="STRING" id="1157490.EL26_06585"/>
<proteinExistence type="inferred from homology"/>
<dbReference type="Pfam" id="PF01232">
    <property type="entry name" value="Mannitol_dh"/>
    <property type="match status" value="1"/>
</dbReference>
<feature type="domain" description="Mannitol dehydrogenase C-terminal" evidence="9">
    <location>
        <begin position="202"/>
        <end position="379"/>
    </location>
</feature>
<protein>
    <recommendedName>
        <fullName evidence="3 7">Mannitol-1-phosphate 5-dehydrogenase</fullName>
        <ecNumber evidence="2 7">1.1.1.17</ecNumber>
    </recommendedName>
</protein>
<name>A0A074LPU1_9BACL</name>
<evidence type="ECO:0000259" key="9">
    <source>
        <dbReference type="Pfam" id="PF08125"/>
    </source>
</evidence>
<dbReference type="NCBIfam" id="NF002649">
    <property type="entry name" value="PRK02318.2-1"/>
    <property type="match status" value="1"/>
</dbReference>
<dbReference type="GO" id="GO:0005829">
    <property type="term" value="C:cytosol"/>
    <property type="evidence" value="ECO:0007669"/>
    <property type="project" value="TreeGrafter"/>
</dbReference>
<feature type="domain" description="Mannitol dehydrogenase N-terminal" evidence="8">
    <location>
        <begin position="1"/>
        <end position="187"/>
    </location>
</feature>
<dbReference type="InterPro" id="IPR000669">
    <property type="entry name" value="Mannitol_DH"/>
</dbReference>
<evidence type="ECO:0000313" key="11">
    <source>
        <dbReference type="Proteomes" id="UP000027931"/>
    </source>
</evidence>
<dbReference type="NCBIfam" id="NF002646">
    <property type="entry name" value="PRK02318.1-2"/>
    <property type="match status" value="1"/>
</dbReference>
<dbReference type="RefSeq" id="WP_038085751.1">
    <property type="nucleotide sequence ID" value="NZ_JMIR01000006.1"/>
</dbReference>
<keyword evidence="4 7" id="KW-0560">Oxidoreductase</keyword>
<dbReference type="Gene3D" id="3.40.50.720">
    <property type="entry name" value="NAD(P)-binding Rossmann-like Domain"/>
    <property type="match status" value="1"/>
</dbReference>
<evidence type="ECO:0000256" key="4">
    <source>
        <dbReference type="ARBA" id="ARBA00023002"/>
    </source>
</evidence>
<dbReference type="InterPro" id="IPR008927">
    <property type="entry name" value="6-PGluconate_DH-like_C_sf"/>
</dbReference>
<dbReference type="InterPro" id="IPR013118">
    <property type="entry name" value="Mannitol_DH_C"/>
</dbReference>
<dbReference type="NCBIfam" id="NF002647">
    <property type="entry name" value="PRK02318.1-3"/>
    <property type="match status" value="1"/>
</dbReference>
<dbReference type="SUPFAM" id="SSF51735">
    <property type="entry name" value="NAD(P)-binding Rossmann-fold domains"/>
    <property type="match status" value="1"/>
</dbReference>
<dbReference type="Proteomes" id="UP000027931">
    <property type="component" value="Unassembled WGS sequence"/>
</dbReference>
<dbReference type="GO" id="GO:0008926">
    <property type="term" value="F:mannitol-1-phosphate 5-dehydrogenase activity"/>
    <property type="evidence" value="ECO:0007669"/>
    <property type="project" value="UniProtKB-UniRule"/>
</dbReference>